<accession>A0ABR6UPU6</accession>
<dbReference type="Proteomes" id="UP000617171">
    <property type="component" value="Unassembled WGS sequence"/>
</dbReference>
<proteinExistence type="predicted"/>
<evidence type="ECO:0000313" key="1">
    <source>
        <dbReference type="EMBL" id="MBC3346532.1"/>
    </source>
</evidence>
<evidence type="ECO:0000313" key="2">
    <source>
        <dbReference type="Proteomes" id="UP000617171"/>
    </source>
</evidence>
<gene>
    <name evidence="1" type="ORF">HU811_07790</name>
</gene>
<comment type="caution">
    <text evidence="1">The sequence shown here is derived from an EMBL/GenBank/DDBJ whole genome shotgun (WGS) entry which is preliminary data.</text>
</comment>
<name>A0ABR6UPU6_9PSED</name>
<protein>
    <submittedName>
        <fullName evidence="1">Uncharacterized protein</fullName>
    </submittedName>
</protein>
<reference evidence="1 2" key="1">
    <citation type="journal article" date="2020" name="Microorganisms">
        <title>Reliable Identification of Environmental Pseudomonas Isolates Using the rpoD Gene.</title>
        <authorList>
            <consortium name="The Broad Institute Genome Sequencing Platform"/>
            <person name="Girard L."/>
            <person name="Lood C."/>
            <person name="Rokni-Zadeh H."/>
            <person name="van Noort V."/>
            <person name="Lavigne R."/>
            <person name="De Mot R."/>
        </authorList>
    </citation>
    <scope>NUCLEOTIDE SEQUENCE [LARGE SCALE GENOMIC DNA]</scope>
    <source>
        <strain evidence="1 2">SWRI196</strain>
    </source>
</reference>
<dbReference type="EMBL" id="JABWQV010000027">
    <property type="protein sequence ID" value="MBC3346532.1"/>
    <property type="molecule type" value="Genomic_DNA"/>
</dbReference>
<organism evidence="1 2">
    <name type="scientific">Pseudomonas tehranensis</name>
    <dbReference type="NCBI Taxonomy" id="2745502"/>
    <lineage>
        <taxon>Bacteria</taxon>
        <taxon>Pseudomonadati</taxon>
        <taxon>Pseudomonadota</taxon>
        <taxon>Gammaproteobacteria</taxon>
        <taxon>Pseudomonadales</taxon>
        <taxon>Pseudomonadaceae</taxon>
        <taxon>Pseudomonas</taxon>
    </lineage>
</organism>
<sequence length="77" mass="8569">MNNKMTDLRNHLFATLEALQDQDKPMEIERAKAIAEVGKVLVDSAKVEVMFLKVMDGEGHSTGFIESEKPLPALQGR</sequence>
<keyword evidence="2" id="KW-1185">Reference proteome</keyword>
<dbReference type="RefSeq" id="WP_186655062.1">
    <property type="nucleotide sequence ID" value="NZ_JABWQV010000027.1"/>
</dbReference>